<comment type="catalytic activity">
    <reaction evidence="17">
        <text>O-phospho-L-tyrosyl-[protein] + H2O = L-tyrosyl-[protein] + phosphate</text>
        <dbReference type="Rhea" id="RHEA:10684"/>
        <dbReference type="Rhea" id="RHEA-COMP:10136"/>
        <dbReference type="Rhea" id="RHEA-COMP:20101"/>
        <dbReference type="ChEBI" id="CHEBI:15377"/>
        <dbReference type="ChEBI" id="CHEBI:43474"/>
        <dbReference type="ChEBI" id="CHEBI:46858"/>
        <dbReference type="ChEBI" id="CHEBI:61978"/>
        <dbReference type="EC" id="3.1.3.48"/>
    </reaction>
</comment>
<dbReference type="InterPro" id="IPR000387">
    <property type="entry name" value="Tyr_Pase_dom"/>
</dbReference>
<dbReference type="SMART" id="SM00060">
    <property type="entry name" value="FN3"/>
    <property type="match status" value="1"/>
</dbReference>
<dbReference type="Gene3D" id="2.60.40.10">
    <property type="entry name" value="Immunoglobulins"/>
    <property type="match status" value="1"/>
</dbReference>
<evidence type="ECO:0000256" key="19">
    <source>
        <dbReference type="ARBA" id="ARBA00068084"/>
    </source>
</evidence>
<evidence type="ECO:0000256" key="1">
    <source>
        <dbReference type="ARBA" id="ARBA00004251"/>
    </source>
</evidence>
<dbReference type="Pfam" id="PF00041">
    <property type="entry name" value="fn3"/>
    <property type="match status" value="1"/>
</dbReference>
<dbReference type="GO" id="GO:0005576">
    <property type="term" value="C:extracellular region"/>
    <property type="evidence" value="ECO:0007669"/>
    <property type="project" value="UniProtKB-SubCell"/>
</dbReference>
<dbReference type="FunFam" id="3.90.190.10:FF:000016">
    <property type="entry name" value="receptor-type tyrosine-protein phosphatase gamma isoform X1"/>
    <property type="match status" value="1"/>
</dbReference>
<dbReference type="SMART" id="SM00404">
    <property type="entry name" value="PTPc_motif"/>
    <property type="match status" value="2"/>
</dbReference>
<keyword evidence="16" id="KW-0325">Glycoprotein</keyword>
<name>A0AA97L7A8_EUBMA</name>
<feature type="domain" description="Alpha-carbonic anhydrase" evidence="26">
    <location>
        <begin position="35"/>
        <end position="300"/>
    </location>
</feature>
<evidence type="ECO:0000259" key="24">
    <source>
        <dbReference type="PROSITE" id="PS50056"/>
    </source>
</evidence>
<dbReference type="InterPro" id="IPR050348">
    <property type="entry name" value="Protein-Tyr_Phosphatase"/>
</dbReference>
<dbReference type="InterPro" id="IPR000242">
    <property type="entry name" value="PTP_cat"/>
</dbReference>
<evidence type="ECO:0000256" key="10">
    <source>
        <dbReference type="ARBA" id="ARBA00022737"/>
    </source>
</evidence>
<evidence type="ECO:0000256" key="12">
    <source>
        <dbReference type="ARBA" id="ARBA00022912"/>
    </source>
</evidence>
<feature type="domain" description="Tyrosine specific protein phosphatases" evidence="24">
    <location>
        <begin position="828"/>
        <end position="902"/>
    </location>
</feature>
<proteinExistence type="inferred from homology"/>
<evidence type="ECO:0000256" key="3">
    <source>
        <dbReference type="ARBA" id="ARBA00006246"/>
    </source>
</evidence>
<dbReference type="SMART" id="SM01057">
    <property type="entry name" value="Carb_anhydrase"/>
    <property type="match status" value="1"/>
</dbReference>
<evidence type="ECO:0000256" key="9">
    <source>
        <dbReference type="ARBA" id="ARBA00022729"/>
    </source>
</evidence>
<evidence type="ECO:0000256" key="17">
    <source>
        <dbReference type="ARBA" id="ARBA00051722"/>
    </source>
</evidence>
<keyword evidence="9 22" id="KW-0732">Signal</keyword>
<evidence type="ECO:0000256" key="8">
    <source>
        <dbReference type="ARBA" id="ARBA00022692"/>
    </source>
</evidence>
<evidence type="ECO:0000256" key="4">
    <source>
        <dbReference type="ARBA" id="ARBA00013064"/>
    </source>
</evidence>
<feature type="region of interest" description="Disordered" evidence="20">
    <location>
        <begin position="1209"/>
        <end position="1234"/>
    </location>
</feature>
<dbReference type="Pfam" id="PF00194">
    <property type="entry name" value="Carb_anhydrase"/>
    <property type="match status" value="1"/>
</dbReference>
<dbReference type="InterPro" id="IPR001148">
    <property type="entry name" value="CA_dom"/>
</dbReference>
<evidence type="ECO:0000313" key="28">
    <source>
        <dbReference type="RefSeq" id="XP_054844879.1"/>
    </source>
</evidence>
<dbReference type="PROSITE" id="PS50056">
    <property type="entry name" value="TYR_PHOSPHATASE_2"/>
    <property type="match status" value="2"/>
</dbReference>
<dbReference type="InterPro" id="IPR003961">
    <property type="entry name" value="FN3_dom"/>
</dbReference>
<dbReference type="Gene3D" id="3.10.200.10">
    <property type="entry name" value="Alpha carbonic anhydrase"/>
    <property type="match status" value="1"/>
</dbReference>
<evidence type="ECO:0000259" key="23">
    <source>
        <dbReference type="PROSITE" id="PS50055"/>
    </source>
</evidence>
<keyword evidence="10" id="KW-0677">Repeat</keyword>
<feature type="domain" description="Tyrosine specific protein phosphatases" evidence="24">
    <location>
        <begin position="1118"/>
        <end position="1192"/>
    </location>
</feature>
<dbReference type="SUPFAM" id="SSF52799">
    <property type="entry name" value="(Phosphotyrosine protein) phosphatases II"/>
    <property type="match status" value="2"/>
</dbReference>
<feature type="chain" id="PRO_5041672154" description="Receptor-type tyrosine-protein phosphatase zeta" evidence="22">
    <location>
        <begin position="23"/>
        <end position="1234"/>
    </location>
</feature>
<keyword evidence="7" id="KW-0597">Phosphoprotein</keyword>
<evidence type="ECO:0000256" key="5">
    <source>
        <dbReference type="ARBA" id="ARBA00022475"/>
    </source>
</evidence>
<dbReference type="SUPFAM" id="SSF49265">
    <property type="entry name" value="Fibronectin type III"/>
    <property type="match status" value="1"/>
</dbReference>
<dbReference type="PANTHER" id="PTHR19134">
    <property type="entry name" value="RECEPTOR-TYPE TYROSINE-PROTEIN PHOSPHATASE"/>
    <property type="match status" value="1"/>
</dbReference>
<evidence type="ECO:0000256" key="22">
    <source>
        <dbReference type="SAM" id="SignalP"/>
    </source>
</evidence>
<dbReference type="CDD" id="cd00063">
    <property type="entry name" value="FN3"/>
    <property type="match status" value="1"/>
</dbReference>
<keyword evidence="6" id="KW-0964">Secreted</keyword>
<dbReference type="PROSITE" id="PS51144">
    <property type="entry name" value="ALPHA_CA_2"/>
    <property type="match status" value="1"/>
</dbReference>
<dbReference type="InterPro" id="IPR041887">
    <property type="entry name" value="Alpha_CARP_receptor-type"/>
</dbReference>
<accession>A0AA97L7A8</accession>
<dbReference type="CDD" id="cd03122">
    <property type="entry name" value="alpha_CARP_receptor_like"/>
    <property type="match status" value="1"/>
</dbReference>
<feature type="transmembrane region" description="Helical" evidence="21">
    <location>
        <begin position="557"/>
        <end position="581"/>
    </location>
</feature>
<dbReference type="CTD" id="5803"/>
<dbReference type="RefSeq" id="XP_054844879.1">
    <property type="nucleotide sequence ID" value="XM_054988904.1"/>
</dbReference>
<evidence type="ECO:0000259" key="25">
    <source>
        <dbReference type="PROSITE" id="PS50853"/>
    </source>
</evidence>
<dbReference type="EC" id="3.1.3.48" evidence="4"/>
<keyword evidence="11" id="KW-0378">Hydrolase</keyword>
<comment type="similarity">
    <text evidence="3">Belongs to the protein-tyrosine phosphatase family. Receptor class 5 subfamily.</text>
</comment>
<evidence type="ECO:0000256" key="18">
    <source>
        <dbReference type="ARBA" id="ARBA00059596"/>
    </source>
</evidence>
<dbReference type="Pfam" id="PF00102">
    <property type="entry name" value="Y_phosphatase"/>
    <property type="match status" value="2"/>
</dbReference>
<evidence type="ECO:0000259" key="26">
    <source>
        <dbReference type="PROSITE" id="PS51144"/>
    </source>
</evidence>
<dbReference type="Gene3D" id="3.90.190.10">
    <property type="entry name" value="Protein tyrosine phosphatase superfamily"/>
    <property type="match status" value="2"/>
</dbReference>
<feature type="domain" description="Fibronectin type-III" evidence="25">
    <location>
        <begin position="313"/>
        <end position="410"/>
    </location>
</feature>
<dbReference type="AlphaFoldDB" id="A0AA97L7A8"/>
<dbReference type="PROSITE" id="PS50055">
    <property type="entry name" value="TYR_PHOSPHATASE_PTP"/>
    <property type="match status" value="2"/>
</dbReference>
<dbReference type="GeneID" id="129335974"/>
<evidence type="ECO:0000256" key="6">
    <source>
        <dbReference type="ARBA" id="ARBA00022525"/>
    </source>
</evidence>
<dbReference type="FunFam" id="2.60.40.10:FF:000313">
    <property type="entry name" value="Receptor-type tyrosine-protein phosphatase zeta"/>
    <property type="match status" value="1"/>
</dbReference>
<dbReference type="GO" id="GO:0007417">
    <property type="term" value="P:central nervous system development"/>
    <property type="evidence" value="ECO:0007669"/>
    <property type="project" value="UniProtKB-ARBA"/>
</dbReference>
<reference evidence="28" key="1">
    <citation type="submission" date="2025-08" db="UniProtKB">
        <authorList>
            <consortium name="RefSeq"/>
        </authorList>
    </citation>
    <scope>IDENTIFICATION</scope>
    <source>
        <tissue evidence="28">Blood</tissue>
    </source>
</reference>
<dbReference type="PROSITE" id="PS00383">
    <property type="entry name" value="TYR_PHOSPHATASE_1"/>
    <property type="match status" value="1"/>
</dbReference>
<dbReference type="SMART" id="SM00194">
    <property type="entry name" value="PTPc"/>
    <property type="match status" value="2"/>
</dbReference>
<protein>
    <recommendedName>
        <fullName evidence="19">Receptor-type tyrosine-protein phosphatase zeta</fullName>
        <ecNumber evidence="4">3.1.3.48</ecNumber>
    </recommendedName>
</protein>
<sequence length="1234" mass="139768">MRTRRRSLLAALLLFCFPRIELVSGYLRQQRKITEDWSYSGALNQTNWGKRYPACNGAKQSPINIDEDLAPVNVNLKKLQFQGWENETSKDTLIYNTGKTVEINLTNEYNVTGGGLEGVFRASKITFHWGKCNASLDGSEHSIDGQKYRLEMQIYCYDASQFADIDKAIEGNGKIRALSVLFEVGLEDNLDYNSIIDGVASVSRFGKKTELNPFILLNLLPNSTDKYYTYNGSLSTPPCSETVEWIVFKDTVNISENQLAVFCEVLTMQQSGYVVLMDYLTNNFREEQHPFSVKMFSSYTGQEEINATVCSLEPGNVQTDPKNYTSLLVTWERPRVVYDPMIERFAVLYQQLDGEDQTVHEHQTDGYQDLGAILNNLLPNTSYVVQIVAICPKGLRGKYSDQVIVDMPLDDPEIEFSELTGPEDYEEEDEMEEARAGVGGEAAVITSTDSVTNEIRKKEFQVTTSSYSLERMGTKFNEAGTHKYLTREEDFYEKNYQSTAIHHSTFQPIPEIPKEGKDDSMEAHVVTTIVSPTSVSTKEASNSSHDLLIGHAEQKTVIPLVVVSALTFICLVILVGILIYWRKCFQTAHFYLEDNTSPRVISTPPAPVFPVSDDVGAIPAKSFPKHVADLHAGNGFTEEFETLKEFYQEIQSCTVDLGITSDSSNHPDNKNKNRYINIVAYDHSRVKLAQLSDKDGKLTDYINANYVDGYNRPKAYIAAQGPLKSTAEDFWRMIWEHNVEVIVMITNLVEKGRRKCDQYWPADGSEEYGNFLVTQKSVHMLAYYTVRNFTIRNTKVKKGSQKGRPSGRLVSQYHYTQWPDMGVPEYTLPVLTFVRKASYAKRHAVGPVVVHCSAGVGRTGTYIVLDSMLQQIQHEGTVNIFGFLKHIRTQRNYLVQTEEQYVFIHDALVEAILSKETEVPESHIHAYVNSLLIPGPTGKTKLEKQFKLLSQSNIQQCDYSTALKQCNREKNRTSSIIPVERSRVGISSLSGEGTDYINASYIMGYYQSNEYIITQHPLLHTIKDFWRMIWDHNAQIVVMLPDSQNMAEDEFVYWPNKEEPINCESFKVSLISEEHKCLSNEEKLIIQDFILEATQDDYVLEVRHFQCPKWPNPDSPISKTFELINVIKEETSNRDGPMIVHDEHGGVTAGTFCALTTLMHQLENENCVDVYHVAKMINLMRPGVFTDIDQYQFLYKTILSLVSSRQEENPSVSIDSNGSALPDGNAAESLESLV</sequence>
<dbReference type="InterPro" id="IPR029021">
    <property type="entry name" value="Prot-tyrosine_phosphatase-like"/>
</dbReference>
<dbReference type="InterPro" id="IPR016130">
    <property type="entry name" value="Tyr_Pase_AS"/>
</dbReference>
<keyword evidence="8 21" id="KW-0812">Transmembrane</keyword>
<keyword evidence="15" id="KW-1015">Disulfide bond</keyword>
<evidence type="ECO:0000256" key="7">
    <source>
        <dbReference type="ARBA" id="ARBA00022553"/>
    </source>
</evidence>
<dbReference type="PRINTS" id="PR00700">
    <property type="entry name" value="PRTYPHPHTASE"/>
</dbReference>
<keyword evidence="27" id="KW-1185">Reference proteome</keyword>
<feature type="domain" description="Tyrosine-protein phosphatase" evidence="23">
    <location>
        <begin position="636"/>
        <end position="911"/>
    </location>
</feature>
<evidence type="ECO:0000256" key="20">
    <source>
        <dbReference type="SAM" id="MobiDB-lite"/>
    </source>
</evidence>
<dbReference type="GO" id="GO:0005886">
    <property type="term" value="C:plasma membrane"/>
    <property type="evidence" value="ECO:0007669"/>
    <property type="project" value="UniProtKB-SubCell"/>
</dbReference>
<evidence type="ECO:0000256" key="14">
    <source>
        <dbReference type="ARBA" id="ARBA00023136"/>
    </source>
</evidence>
<dbReference type="InterPro" id="IPR036398">
    <property type="entry name" value="CA_dom_sf"/>
</dbReference>
<dbReference type="InterPro" id="IPR003595">
    <property type="entry name" value="Tyr_Pase_cat"/>
</dbReference>
<comment type="function">
    <text evidence="18">Protein tyrosine phosphatase that negatively regulates oligodendrocyte precursor proliferation in the embryonic spinal cord. Required for normal differentiation of the precursor cells into mature, fully myelinating oligodendrocytes. May play a role in protecting oligondendrocytes against apoptosis. May play a role in the establishment of contextual memory, probably via the dephosphorylation of proteins that are part of important signaling cascades.</text>
</comment>
<gene>
    <name evidence="28" type="primary">PTPRZ1</name>
</gene>
<keyword evidence="12" id="KW-0904">Protein phosphatase</keyword>
<comment type="subcellular location">
    <subcellularLocation>
        <location evidence="1">Cell membrane</location>
        <topology evidence="1">Single-pass type I membrane protein</topology>
    </subcellularLocation>
    <subcellularLocation>
        <location evidence="2">Secreted</location>
    </subcellularLocation>
</comment>
<dbReference type="FunFam" id="3.90.190.10:FF:000013">
    <property type="entry name" value="receptor-type tyrosine-protein phosphatase zeta isoform X1"/>
    <property type="match status" value="1"/>
</dbReference>
<dbReference type="FunFam" id="3.10.200.10:FF:000004">
    <property type="entry name" value="receptor-type tyrosine-protein phosphatase zeta isoform X1"/>
    <property type="match status" value="1"/>
</dbReference>
<keyword evidence="28" id="KW-0675">Receptor</keyword>
<organism evidence="27 28">
    <name type="scientific">Eublepharis macularius</name>
    <name type="common">Leopard gecko</name>
    <name type="synonym">Cyrtodactylus macularius</name>
    <dbReference type="NCBI Taxonomy" id="481883"/>
    <lineage>
        <taxon>Eukaryota</taxon>
        <taxon>Metazoa</taxon>
        <taxon>Chordata</taxon>
        <taxon>Craniata</taxon>
        <taxon>Vertebrata</taxon>
        <taxon>Euteleostomi</taxon>
        <taxon>Lepidosauria</taxon>
        <taxon>Squamata</taxon>
        <taxon>Bifurcata</taxon>
        <taxon>Gekkota</taxon>
        <taxon>Eublepharidae</taxon>
        <taxon>Eublepharinae</taxon>
        <taxon>Eublepharis</taxon>
    </lineage>
</organism>
<dbReference type="PROSITE" id="PS50853">
    <property type="entry name" value="FN3"/>
    <property type="match status" value="1"/>
</dbReference>
<dbReference type="InterPro" id="IPR036116">
    <property type="entry name" value="FN3_sf"/>
</dbReference>
<evidence type="ECO:0000256" key="21">
    <source>
        <dbReference type="SAM" id="Phobius"/>
    </source>
</evidence>
<keyword evidence="13 21" id="KW-1133">Transmembrane helix</keyword>
<keyword evidence="5" id="KW-1003">Cell membrane</keyword>
<dbReference type="CDD" id="cd17669">
    <property type="entry name" value="R-PTP-Z-2"/>
    <property type="match status" value="1"/>
</dbReference>
<feature type="domain" description="Tyrosine-protein phosphatase" evidence="23">
    <location>
        <begin position="942"/>
        <end position="1201"/>
    </location>
</feature>
<evidence type="ECO:0000256" key="15">
    <source>
        <dbReference type="ARBA" id="ARBA00023157"/>
    </source>
</evidence>
<evidence type="ECO:0000313" key="27">
    <source>
        <dbReference type="Proteomes" id="UP001190640"/>
    </source>
</evidence>
<dbReference type="Proteomes" id="UP001190640">
    <property type="component" value="Chromosome 9"/>
</dbReference>
<evidence type="ECO:0000256" key="11">
    <source>
        <dbReference type="ARBA" id="ARBA00022801"/>
    </source>
</evidence>
<feature type="compositionally biased region" description="Polar residues" evidence="20">
    <location>
        <begin position="1209"/>
        <end position="1219"/>
    </location>
</feature>
<evidence type="ECO:0000256" key="13">
    <source>
        <dbReference type="ARBA" id="ARBA00022989"/>
    </source>
</evidence>
<dbReference type="PANTHER" id="PTHR19134:SF461">
    <property type="entry name" value="RECEPTOR-TYPE TYROSINE-PROTEIN PHOSPHATASE ZETA"/>
    <property type="match status" value="1"/>
</dbReference>
<evidence type="ECO:0000256" key="2">
    <source>
        <dbReference type="ARBA" id="ARBA00004613"/>
    </source>
</evidence>
<dbReference type="GO" id="GO:0004725">
    <property type="term" value="F:protein tyrosine phosphatase activity"/>
    <property type="evidence" value="ECO:0007669"/>
    <property type="project" value="UniProtKB-EC"/>
</dbReference>
<evidence type="ECO:0000256" key="16">
    <source>
        <dbReference type="ARBA" id="ARBA00023180"/>
    </source>
</evidence>
<keyword evidence="14 21" id="KW-0472">Membrane</keyword>
<dbReference type="SUPFAM" id="SSF51069">
    <property type="entry name" value="Carbonic anhydrase"/>
    <property type="match status" value="1"/>
</dbReference>
<dbReference type="InterPro" id="IPR013783">
    <property type="entry name" value="Ig-like_fold"/>
</dbReference>
<feature type="signal peptide" evidence="22">
    <location>
        <begin position="1"/>
        <end position="22"/>
    </location>
</feature>